<dbReference type="CDD" id="cd06423">
    <property type="entry name" value="CESA_like"/>
    <property type="match status" value="1"/>
</dbReference>
<proteinExistence type="inferred from homology"/>
<sequence length="307" mass="34240">MKISVLVPTYRRPDDLSRCLRALAGQHRVPDEVLVVLREDDHECRRVAAESARQGLPLRQVTVHQAGQVAALNSGLMEVSGDVVAITDDDAAPWPDWLLRIEAHFLADPELGGVGGRDWVYHSGILEEGACVEVGRVLWYGRAIGNHHIGAGAAREVDVLKGANFAFRTEILRLTGFDTRLRGNGAQVCNEMGVCLAIKRAGWRLIYDPAVAVDHFPAKRHDIDQRASFNFQAQSNMVHNETLVLLDHLPFWRKPVFLLWALLIGTSEAYGLAQVLRFLPRKGGIVMARFVASFHGRYEGVRTWLRT</sequence>
<protein>
    <submittedName>
        <fullName evidence="4">Glycosyltransferase family 2 protein</fullName>
    </submittedName>
</protein>
<dbReference type="Gene3D" id="3.90.550.10">
    <property type="entry name" value="Spore Coat Polysaccharide Biosynthesis Protein SpsA, Chain A"/>
    <property type="match status" value="1"/>
</dbReference>
<evidence type="ECO:0000256" key="1">
    <source>
        <dbReference type="ARBA" id="ARBA00006739"/>
    </source>
</evidence>
<name>A0ABU9D9V5_9PROT</name>
<gene>
    <name evidence="4" type="ORF">WOB96_10290</name>
</gene>
<dbReference type="PANTHER" id="PTHR43179:SF12">
    <property type="entry name" value="GALACTOFURANOSYLTRANSFERASE GLFT2"/>
    <property type="match status" value="1"/>
</dbReference>
<keyword evidence="5" id="KW-1185">Reference proteome</keyword>
<dbReference type="Pfam" id="PF13641">
    <property type="entry name" value="Glyco_tranf_2_3"/>
    <property type="match status" value="1"/>
</dbReference>
<keyword evidence="2" id="KW-0328">Glycosyltransferase</keyword>
<evidence type="ECO:0000256" key="3">
    <source>
        <dbReference type="ARBA" id="ARBA00022679"/>
    </source>
</evidence>
<reference evidence="4 5" key="1">
    <citation type="submission" date="2024-04" db="EMBL/GenBank/DDBJ databases">
        <authorList>
            <person name="Abashina T."/>
            <person name="Shaikin A."/>
        </authorList>
    </citation>
    <scope>NUCLEOTIDE SEQUENCE [LARGE SCALE GENOMIC DNA]</scope>
    <source>
        <strain evidence="4 5">AAFK</strain>
    </source>
</reference>
<organism evidence="4 5">
    <name type="scientific">Thermithiobacillus plumbiphilus</name>
    <dbReference type="NCBI Taxonomy" id="1729899"/>
    <lineage>
        <taxon>Bacteria</taxon>
        <taxon>Pseudomonadati</taxon>
        <taxon>Pseudomonadota</taxon>
        <taxon>Acidithiobacillia</taxon>
        <taxon>Acidithiobacillales</taxon>
        <taxon>Thermithiobacillaceae</taxon>
        <taxon>Thermithiobacillus</taxon>
    </lineage>
</organism>
<evidence type="ECO:0000313" key="4">
    <source>
        <dbReference type="EMBL" id="MEK8090149.1"/>
    </source>
</evidence>
<comment type="similarity">
    <text evidence="1">Belongs to the glycosyltransferase 2 family.</text>
</comment>
<keyword evidence="3" id="KW-0808">Transferase</keyword>
<dbReference type="Proteomes" id="UP001446205">
    <property type="component" value="Unassembled WGS sequence"/>
</dbReference>
<dbReference type="EMBL" id="JBBPCO010000009">
    <property type="protein sequence ID" value="MEK8090149.1"/>
    <property type="molecule type" value="Genomic_DNA"/>
</dbReference>
<accession>A0ABU9D9V5</accession>
<comment type="caution">
    <text evidence="4">The sequence shown here is derived from an EMBL/GenBank/DDBJ whole genome shotgun (WGS) entry which is preliminary data.</text>
</comment>
<dbReference type="InterPro" id="IPR029044">
    <property type="entry name" value="Nucleotide-diphossugar_trans"/>
</dbReference>
<dbReference type="RefSeq" id="WP_341371205.1">
    <property type="nucleotide sequence ID" value="NZ_JBBPCO010000009.1"/>
</dbReference>
<evidence type="ECO:0000256" key="2">
    <source>
        <dbReference type="ARBA" id="ARBA00022676"/>
    </source>
</evidence>
<dbReference type="SUPFAM" id="SSF53448">
    <property type="entry name" value="Nucleotide-diphospho-sugar transferases"/>
    <property type="match status" value="1"/>
</dbReference>
<dbReference type="PANTHER" id="PTHR43179">
    <property type="entry name" value="RHAMNOSYLTRANSFERASE WBBL"/>
    <property type="match status" value="1"/>
</dbReference>
<evidence type="ECO:0000313" key="5">
    <source>
        <dbReference type="Proteomes" id="UP001446205"/>
    </source>
</evidence>